<protein>
    <submittedName>
        <fullName evidence="1">Uncharacterized protein</fullName>
    </submittedName>
</protein>
<evidence type="ECO:0000313" key="1">
    <source>
        <dbReference type="EMBL" id="KKN83836.1"/>
    </source>
</evidence>
<accession>A0A0F9WDD7</accession>
<dbReference type="AlphaFoldDB" id="A0A0F9WDD7"/>
<comment type="caution">
    <text evidence="1">The sequence shown here is derived from an EMBL/GenBank/DDBJ whole genome shotgun (WGS) entry which is preliminary data.</text>
</comment>
<name>A0A0F9WDD7_9ZZZZ</name>
<gene>
    <name evidence="1" type="ORF">LCGC14_0294890</name>
</gene>
<dbReference type="EMBL" id="LAZR01000179">
    <property type="protein sequence ID" value="KKN83836.1"/>
    <property type="molecule type" value="Genomic_DNA"/>
</dbReference>
<organism evidence="1">
    <name type="scientific">marine sediment metagenome</name>
    <dbReference type="NCBI Taxonomy" id="412755"/>
    <lineage>
        <taxon>unclassified sequences</taxon>
        <taxon>metagenomes</taxon>
        <taxon>ecological metagenomes</taxon>
    </lineage>
</organism>
<sequence>MTIKPRPVFTFPFADTATPFDVTLTTPATAEDLVLVPSTKKGRVLSLVNEGPGAVALAFDATAVVTDLLLEEGDAYDEQNLEISTNVSFINVTASQSPRIRGILWSGD</sequence>
<reference evidence="1" key="1">
    <citation type="journal article" date="2015" name="Nature">
        <title>Complex archaea that bridge the gap between prokaryotes and eukaryotes.</title>
        <authorList>
            <person name="Spang A."/>
            <person name="Saw J.H."/>
            <person name="Jorgensen S.L."/>
            <person name="Zaremba-Niedzwiedzka K."/>
            <person name="Martijn J."/>
            <person name="Lind A.E."/>
            <person name="van Eijk R."/>
            <person name="Schleper C."/>
            <person name="Guy L."/>
            <person name="Ettema T.J."/>
        </authorList>
    </citation>
    <scope>NUCLEOTIDE SEQUENCE</scope>
</reference>
<proteinExistence type="predicted"/>